<proteinExistence type="predicted"/>
<dbReference type="InterPro" id="IPR017871">
    <property type="entry name" value="ABC_transporter-like_CS"/>
</dbReference>
<organism evidence="14">
    <name type="scientific">Fervidicoccus fontis</name>
    <dbReference type="NCBI Taxonomy" id="683846"/>
    <lineage>
        <taxon>Archaea</taxon>
        <taxon>Thermoproteota</taxon>
        <taxon>Thermoprotei</taxon>
        <taxon>Fervidicoccales</taxon>
        <taxon>Fervidicoccaceae</taxon>
        <taxon>Fervidicoccus</taxon>
    </lineage>
</organism>
<sequence>MSVESLEITYMALGGRIKAVDGISFSLEQGEWMTVVGESGSGKSTLVYAIMRLVPPPGKITGGKIVFDGMNLLELDKEKLRKIRGKEIAMVFQDPMTSLDPLRRVGDQAAELFVEHEGLDMEEAKKRAEEAMKSVRLPQHVLNSYPHQLSGGQRQRVMIAMAMSLRPKLLIADEPTTALDVLVQEGIMELLNSMKEEGTSILLITHDLSLAANWSDRIMVMYAGRLAELGNTEDLVERPLHPYTKGLLDSVPDLWSDKEVKPIEGNPPDMRYPPPGCRFHPRCPMAMEICSKKEPPILSIDKRVVSCWLMAKEGGKA</sequence>
<dbReference type="EMBL" id="DTLS01000175">
    <property type="protein sequence ID" value="HGZ60750.1"/>
    <property type="molecule type" value="Genomic_DNA"/>
</dbReference>
<evidence type="ECO:0000256" key="2">
    <source>
        <dbReference type="ARBA" id="ARBA00022448"/>
    </source>
</evidence>
<keyword evidence="5 14" id="KW-0067">ATP-binding</keyword>
<evidence type="ECO:0000259" key="13">
    <source>
        <dbReference type="PROSITE" id="PS50893"/>
    </source>
</evidence>
<evidence type="ECO:0000313" key="14">
    <source>
        <dbReference type="EMBL" id="HGZ60750.1"/>
    </source>
</evidence>
<dbReference type="GO" id="GO:0016887">
    <property type="term" value="F:ATP hydrolysis activity"/>
    <property type="evidence" value="ECO:0007669"/>
    <property type="project" value="InterPro"/>
</dbReference>
<dbReference type="InterPro" id="IPR013563">
    <property type="entry name" value="Oligopep_ABC_C"/>
</dbReference>
<dbReference type="InterPro" id="IPR050388">
    <property type="entry name" value="ABC_Ni/Peptide_Import"/>
</dbReference>
<reference evidence="14" key="1">
    <citation type="journal article" date="2020" name="mSystems">
        <title>Genome- and Community-Level Interaction Insights into Carbon Utilization and Element Cycling Functions of Hydrothermarchaeota in Hydrothermal Sediment.</title>
        <authorList>
            <person name="Zhou Z."/>
            <person name="Liu Y."/>
            <person name="Xu W."/>
            <person name="Pan J."/>
            <person name="Luo Z.H."/>
            <person name="Li M."/>
        </authorList>
    </citation>
    <scope>NUCLEOTIDE SEQUENCE [LARGE SCALE GENOMIC DNA]</scope>
    <source>
        <strain evidence="14">SpSt-885</strain>
    </source>
</reference>
<dbReference type="InterPro" id="IPR027417">
    <property type="entry name" value="P-loop_NTPase"/>
</dbReference>
<evidence type="ECO:0000256" key="10">
    <source>
        <dbReference type="ARBA" id="ARBA00039098"/>
    </source>
</evidence>
<dbReference type="EC" id="7.2.2.11" evidence="10"/>
<dbReference type="GO" id="GO:0015833">
    <property type="term" value="P:peptide transport"/>
    <property type="evidence" value="ECO:0007669"/>
    <property type="project" value="InterPro"/>
</dbReference>
<evidence type="ECO:0000256" key="5">
    <source>
        <dbReference type="ARBA" id="ARBA00022840"/>
    </source>
</evidence>
<keyword evidence="2" id="KW-0813">Transport</keyword>
<dbReference type="PANTHER" id="PTHR43297">
    <property type="entry name" value="OLIGOPEPTIDE TRANSPORT ATP-BINDING PROTEIN APPD"/>
    <property type="match status" value="1"/>
</dbReference>
<comment type="subcellular location">
    <subcellularLocation>
        <location evidence="1">Cell membrane</location>
        <topology evidence="1">Peripheral membrane protein</topology>
    </subcellularLocation>
</comment>
<dbReference type="InterPro" id="IPR003439">
    <property type="entry name" value="ABC_transporter-like_ATP-bd"/>
</dbReference>
<dbReference type="SMART" id="SM00382">
    <property type="entry name" value="AAA"/>
    <property type="match status" value="1"/>
</dbReference>
<dbReference type="SUPFAM" id="SSF52540">
    <property type="entry name" value="P-loop containing nucleoside triphosphate hydrolases"/>
    <property type="match status" value="1"/>
</dbReference>
<evidence type="ECO:0000256" key="8">
    <source>
        <dbReference type="ARBA" id="ARBA00023136"/>
    </source>
</evidence>
<feature type="domain" description="ABC transporter" evidence="13">
    <location>
        <begin position="3"/>
        <end position="248"/>
    </location>
</feature>
<comment type="caution">
    <text evidence="14">The sequence shown here is derived from an EMBL/GenBank/DDBJ whole genome shotgun (WGS) entry which is preliminary data.</text>
</comment>
<dbReference type="AlphaFoldDB" id="A0A7J3SM97"/>
<protein>
    <recommendedName>
        <fullName evidence="11">Nickel import system ATP-binding protein NikD</fullName>
        <ecNumber evidence="10">7.2.2.11</ecNumber>
    </recommendedName>
</protein>
<dbReference type="NCBIfam" id="TIGR01727">
    <property type="entry name" value="oligo_HPY"/>
    <property type="match status" value="1"/>
</dbReference>
<dbReference type="PROSITE" id="PS00211">
    <property type="entry name" value="ABC_TRANSPORTER_1"/>
    <property type="match status" value="1"/>
</dbReference>
<dbReference type="PROSITE" id="PS50893">
    <property type="entry name" value="ABC_TRANSPORTER_2"/>
    <property type="match status" value="1"/>
</dbReference>
<evidence type="ECO:0000256" key="12">
    <source>
        <dbReference type="ARBA" id="ARBA00048610"/>
    </source>
</evidence>
<keyword evidence="8" id="KW-0472">Membrane</keyword>
<evidence type="ECO:0000256" key="7">
    <source>
        <dbReference type="ARBA" id="ARBA00023065"/>
    </source>
</evidence>
<dbReference type="Pfam" id="PF00005">
    <property type="entry name" value="ABC_tran"/>
    <property type="match status" value="1"/>
</dbReference>
<dbReference type="FunFam" id="3.40.50.300:FF:000016">
    <property type="entry name" value="Oligopeptide ABC transporter ATP-binding component"/>
    <property type="match status" value="1"/>
</dbReference>
<dbReference type="CDD" id="cd03257">
    <property type="entry name" value="ABC_NikE_OppD_transporters"/>
    <property type="match status" value="1"/>
</dbReference>
<evidence type="ECO:0000256" key="11">
    <source>
        <dbReference type="ARBA" id="ARBA00044143"/>
    </source>
</evidence>
<keyword evidence="3" id="KW-1003">Cell membrane</keyword>
<evidence type="ECO:0000256" key="1">
    <source>
        <dbReference type="ARBA" id="ARBA00004202"/>
    </source>
</evidence>
<keyword evidence="6" id="KW-1278">Translocase</keyword>
<dbReference type="GO" id="GO:0005524">
    <property type="term" value="F:ATP binding"/>
    <property type="evidence" value="ECO:0007669"/>
    <property type="project" value="UniProtKB-KW"/>
</dbReference>
<evidence type="ECO:0000256" key="9">
    <source>
        <dbReference type="ARBA" id="ARBA00038669"/>
    </source>
</evidence>
<dbReference type="InterPro" id="IPR003593">
    <property type="entry name" value="AAA+_ATPase"/>
</dbReference>
<evidence type="ECO:0000256" key="6">
    <source>
        <dbReference type="ARBA" id="ARBA00022967"/>
    </source>
</evidence>
<keyword evidence="4" id="KW-0547">Nucleotide-binding</keyword>
<name>A0A7J3SM97_9CREN</name>
<comment type="subunit">
    <text evidence="9">The complex is composed of two ATP-binding proteins (NikD and NikE), two transmembrane proteins (NikB and NikC) and a solute-binding protein (NikA).</text>
</comment>
<keyword evidence="7" id="KW-0406">Ion transport</keyword>
<dbReference type="Pfam" id="PF08352">
    <property type="entry name" value="oligo_HPY"/>
    <property type="match status" value="1"/>
</dbReference>
<evidence type="ECO:0000256" key="4">
    <source>
        <dbReference type="ARBA" id="ARBA00022741"/>
    </source>
</evidence>
<dbReference type="GO" id="GO:0005886">
    <property type="term" value="C:plasma membrane"/>
    <property type="evidence" value="ECO:0007669"/>
    <property type="project" value="UniProtKB-SubCell"/>
</dbReference>
<evidence type="ECO:0000256" key="3">
    <source>
        <dbReference type="ARBA" id="ARBA00022475"/>
    </source>
</evidence>
<dbReference type="PANTHER" id="PTHR43297:SF13">
    <property type="entry name" value="NICKEL ABC TRANSPORTER, ATP-BINDING PROTEIN"/>
    <property type="match status" value="1"/>
</dbReference>
<accession>A0A7J3SM97</accession>
<gene>
    <name evidence="14" type="ORF">ENW83_06105</name>
</gene>
<dbReference type="Gene3D" id="3.40.50.300">
    <property type="entry name" value="P-loop containing nucleotide triphosphate hydrolases"/>
    <property type="match status" value="1"/>
</dbReference>
<dbReference type="GO" id="GO:0015413">
    <property type="term" value="F:ABC-type nickel transporter activity"/>
    <property type="evidence" value="ECO:0007669"/>
    <property type="project" value="UniProtKB-EC"/>
</dbReference>
<comment type="catalytic activity">
    <reaction evidence="12">
        <text>Ni(2+)(out) + ATP + H2O = Ni(2+)(in) + ADP + phosphate + H(+)</text>
        <dbReference type="Rhea" id="RHEA:15557"/>
        <dbReference type="ChEBI" id="CHEBI:15377"/>
        <dbReference type="ChEBI" id="CHEBI:15378"/>
        <dbReference type="ChEBI" id="CHEBI:30616"/>
        <dbReference type="ChEBI" id="CHEBI:43474"/>
        <dbReference type="ChEBI" id="CHEBI:49786"/>
        <dbReference type="ChEBI" id="CHEBI:456216"/>
        <dbReference type="EC" id="7.2.2.11"/>
    </reaction>
    <physiologicalReaction direction="left-to-right" evidence="12">
        <dbReference type="Rhea" id="RHEA:15558"/>
    </physiologicalReaction>
</comment>